<feature type="region of interest" description="Disordered" evidence="2">
    <location>
        <begin position="471"/>
        <end position="495"/>
    </location>
</feature>
<dbReference type="SUPFAM" id="SSF52821">
    <property type="entry name" value="Rhodanese/Cell cycle control phosphatase"/>
    <property type="match status" value="1"/>
</dbReference>
<dbReference type="Pfam" id="PF00581">
    <property type="entry name" value="Rhodanese"/>
    <property type="match status" value="1"/>
</dbReference>
<dbReference type="SMART" id="SM00450">
    <property type="entry name" value="RHOD"/>
    <property type="match status" value="1"/>
</dbReference>
<dbReference type="Gene3D" id="3.40.250.10">
    <property type="entry name" value="Rhodanese-like domain"/>
    <property type="match status" value="1"/>
</dbReference>
<dbReference type="PANTHER" id="PTHR43855:SF1">
    <property type="entry name" value="THIOSULFATE SULFURTRANSFERASE"/>
    <property type="match status" value="1"/>
</dbReference>
<dbReference type="GO" id="GO:0016740">
    <property type="term" value="F:transferase activity"/>
    <property type="evidence" value="ECO:0007669"/>
    <property type="project" value="UniProtKB-KW"/>
</dbReference>
<dbReference type="Proteomes" id="UP000298264">
    <property type="component" value="Unassembled WGS sequence"/>
</dbReference>
<keyword evidence="1" id="KW-0677">Repeat</keyword>
<dbReference type="InterPro" id="IPR051126">
    <property type="entry name" value="Thiosulfate_sulfurtransferase"/>
</dbReference>
<dbReference type="AlphaFoldDB" id="A0A4R9LPF5"/>
<name>A0A4R9LPF5_9LEPT</name>
<dbReference type="OrthoDB" id="9770030at2"/>
<evidence type="ECO:0000259" key="3">
    <source>
        <dbReference type="PROSITE" id="PS50206"/>
    </source>
</evidence>
<evidence type="ECO:0000313" key="5">
    <source>
        <dbReference type="Proteomes" id="UP000298264"/>
    </source>
</evidence>
<evidence type="ECO:0000256" key="2">
    <source>
        <dbReference type="SAM" id="MobiDB-lite"/>
    </source>
</evidence>
<proteinExistence type="predicted"/>
<reference evidence="4" key="1">
    <citation type="journal article" date="2019" name="PLoS Negl. Trop. Dis.">
        <title>Revisiting the worldwide diversity of Leptospira species in the environment.</title>
        <authorList>
            <person name="Vincent A.T."/>
            <person name="Schiettekatte O."/>
            <person name="Bourhy P."/>
            <person name="Veyrier F.J."/>
            <person name="Picardeau M."/>
        </authorList>
    </citation>
    <scope>NUCLEOTIDE SEQUENCE [LARGE SCALE GENOMIC DNA]</scope>
    <source>
        <strain evidence="4">201400974</strain>
    </source>
</reference>
<dbReference type="InterPro" id="IPR036873">
    <property type="entry name" value="Rhodanese-like_dom_sf"/>
</dbReference>
<feature type="compositionally biased region" description="Gly residues" evidence="2">
    <location>
        <begin position="479"/>
        <end position="495"/>
    </location>
</feature>
<dbReference type="EMBL" id="RQHV01000062">
    <property type="protein sequence ID" value="TGN07151.1"/>
    <property type="molecule type" value="Genomic_DNA"/>
</dbReference>
<feature type="domain" description="Rhodanese" evidence="3">
    <location>
        <begin position="310"/>
        <end position="397"/>
    </location>
</feature>
<sequence>MRSIKIPILLLGLLLVNSECKKMPEYAFVPAALKLLIPISPKVNSATDLASESAENYSENKYGLITAATLEKYRSDWANSKPAGVTGSLIIFQIQTNSSVLSNSYVVPNGKDVYTYVLNNPSSFFGQSRSNGIIESELIVPEGKTIDSFFGTFGLDLRQDLVVFSADTATDDNLLQALRGWFALRYWGVDKTHLAVLNGAVKYHATLGSLTTFTITSGPQFSRTASAKNIFTDNTILHATVGDIIHILKNGVTTFEKVTPVPTGGVFFWDSRTAAEYNGTASSTVTSASLNCVNKLTTPITSTICYTNHEGHISGAKSLPTSSLINSSTSEFKTKVEIKTLLANAGYTEGKTVITYGQNGAKAIAAFFASNSIVGYPTRNYEGSWIEWGALGNRKPSTEPADLNPATNAAYPAPNALDTGSPWRTDYAFLTESLQLNPAFSVPNYNLATTKQFSTSSSALVEADKKYLLPGGSSSSGGTSSGGSASGGGGNACGG</sequence>
<comment type="caution">
    <text evidence="4">The sequence shown here is derived from an EMBL/GenBank/DDBJ whole genome shotgun (WGS) entry which is preliminary data.</text>
</comment>
<dbReference type="PANTHER" id="PTHR43855">
    <property type="entry name" value="THIOSULFATE SULFURTRANSFERASE"/>
    <property type="match status" value="1"/>
</dbReference>
<evidence type="ECO:0000313" key="4">
    <source>
        <dbReference type="EMBL" id="TGN07151.1"/>
    </source>
</evidence>
<dbReference type="InterPro" id="IPR001763">
    <property type="entry name" value="Rhodanese-like_dom"/>
</dbReference>
<evidence type="ECO:0000256" key="1">
    <source>
        <dbReference type="ARBA" id="ARBA00022737"/>
    </source>
</evidence>
<gene>
    <name evidence="4" type="ORF">EHS11_18770</name>
</gene>
<accession>A0A4R9LPF5</accession>
<organism evidence="4 5">
    <name type="scientific">Leptospira ilyithenensis</name>
    <dbReference type="NCBI Taxonomy" id="2484901"/>
    <lineage>
        <taxon>Bacteria</taxon>
        <taxon>Pseudomonadati</taxon>
        <taxon>Spirochaetota</taxon>
        <taxon>Spirochaetia</taxon>
        <taxon>Leptospirales</taxon>
        <taxon>Leptospiraceae</taxon>
        <taxon>Leptospira</taxon>
    </lineage>
</organism>
<protein>
    <submittedName>
        <fullName evidence="4">Sulfurtransferase</fullName>
    </submittedName>
</protein>
<dbReference type="PROSITE" id="PS50206">
    <property type="entry name" value="RHODANESE_3"/>
    <property type="match status" value="1"/>
</dbReference>
<keyword evidence="5" id="KW-1185">Reference proteome</keyword>
<keyword evidence="4" id="KW-0808">Transferase</keyword>